<organism evidence="2 3">
    <name type="scientific">Saguinus oedipus</name>
    <name type="common">Cotton-top tamarin</name>
    <name type="synonym">Oedipomidas oedipus</name>
    <dbReference type="NCBI Taxonomy" id="9490"/>
    <lineage>
        <taxon>Eukaryota</taxon>
        <taxon>Metazoa</taxon>
        <taxon>Chordata</taxon>
        <taxon>Craniata</taxon>
        <taxon>Vertebrata</taxon>
        <taxon>Euteleostomi</taxon>
        <taxon>Mammalia</taxon>
        <taxon>Eutheria</taxon>
        <taxon>Euarchontoglires</taxon>
        <taxon>Primates</taxon>
        <taxon>Haplorrhini</taxon>
        <taxon>Platyrrhini</taxon>
        <taxon>Cebidae</taxon>
        <taxon>Callitrichinae</taxon>
        <taxon>Saguinus</taxon>
    </lineage>
</organism>
<gene>
    <name evidence="2" type="ORF">P7K49_015877</name>
</gene>
<protein>
    <submittedName>
        <fullName evidence="2">Uncharacterized protein</fullName>
    </submittedName>
</protein>
<proteinExistence type="predicted"/>
<feature type="compositionally biased region" description="Basic and acidic residues" evidence="1">
    <location>
        <begin position="14"/>
        <end position="26"/>
    </location>
</feature>
<evidence type="ECO:0000313" key="3">
    <source>
        <dbReference type="Proteomes" id="UP001266305"/>
    </source>
</evidence>
<sequence length="92" mass="10214">MSIPMETVEGGGLNREERGTPVPKRWTEKEDWEVVVGKVVGDGGMGARDAKEEGDDKEGSKALGETKRRNVPLDFRDEEEPFNGVRVTEARL</sequence>
<evidence type="ECO:0000256" key="1">
    <source>
        <dbReference type="SAM" id="MobiDB-lite"/>
    </source>
</evidence>
<accession>A0ABQ9VAG8</accession>
<dbReference type="EMBL" id="JASSZA010000007">
    <property type="protein sequence ID" value="KAK2106363.1"/>
    <property type="molecule type" value="Genomic_DNA"/>
</dbReference>
<evidence type="ECO:0000313" key="2">
    <source>
        <dbReference type="EMBL" id="KAK2106363.1"/>
    </source>
</evidence>
<name>A0ABQ9VAG8_SAGOE</name>
<feature type="region of interest" description="Disordered" evidence="1">
    <location>
        <begin position="40"/>
        <end position="76"/>
    </location>
</feature>
<dbReference type="Proteomes" id="UP001266305">
    <property type="component" value="Unassembled WGS sequence"/>
</dbReference>
<feature type="region of interest" description="Disordered" evidence="1">
    <location>
        <begin position="1"/>
        <end position="26"/>
    </location>
</feature>
<reference evidence="2 3" key="1">
    <citation type="submission" date="2023-05" db="EMBL/GenBank/DDBJ databases">
        <title>B98-5 Cell Line De Novo Hybrid Assembly: An Optical Mapping Approach.</title>
        <authorList>
            <person name="Kananen K."/>
            <person name="Auerbach J.A."/>
            <person name="Kautto E."/>
            <person name="Blachly J.S."/>
        </authorList>
    </citation>
    <scope>NUCLEOTIDE SEQUENCE [LARGE SCALE GENOMIC DNA]</scope>
    <source>
        <strain evidence="2">B95-8</strain>
        <tissue evidence="2">Cell line</tissue>
    </source>
</reference>
<comment type="caution">
    <text evidence="2">The sequence shown here is derived from an EMBL/GenBank/DDBJ whole genome shotgun (WGS) entry which is preliminary data.</text>
</comment>
<keyword evidence="3" id="KW-1185">Reference proteome</keyword>
<feature type="compositionally biased region" description="Basic and acidic residues" evidence="1">
    <location>
        <begin position="57"/>
        <end position="68"/>
    </location>
</feature>